<feature type="coiled-coil region" evidence="1">
    <location>
        <begin position="173"/>
        <end position="200"/>
    </location>
</feature>
<name>A0ABQ1N4Q3_9BACT</name>
<keyword evidence="1" id="KW-0175">Coiled coil</keyword>
<dbReference type="EMBL" id="BMEC01000019">
    <property type="protein sequence ID" value="GGC54010.1"/>
    <property type="molecule type" value="Genomic_DNA"/>
</dbReference>
<feature type="transmembrane region" description="Helical" evidence="2">
    <location>
        <begin position="151"/>
        <end position="171"/>
    </location>
</feature>
<protein>
    <submittedName>
        <fullName evidence="3">Uncharacterized protein</fullName>
    </submittedName>
</protein>
<feature type="transmembrane region" description="Helical" evidence="2">
    <location>
        <begin position="42"/>
        <end position="62"/>
    </location>
</feature>
<proteinExistence type="predicted"/>
<accession>A0ABQ1N4Q3</accession>
<evidence type="ECO:0000313" key="4">
    <source>
        <dbReference type="Proteomes" id="UP000636010"/>
    </source>
</evidence>
<evidence type="ECO:0000256" key="2">
    <source>
        <dbReference type="SAM" id="Phobius"/>
    </source>
</evidence>
<keyword evidence="4" id="KW-1185">Reference proteome</keyword>
<evidence type="ECO:0000256" key="1">
    <source>
        <dbReference type="SAM" id="Coils"/>
    </source>
</evidence>
<reference evidence="4" key="1">
    <citation type="journal article" date="2019" name="Int. J. Syst. Evol. Microbiol.">
        <title>The Global Catalogue of Microorganisms (GCM) 10K type strain sequencing project: providing services to taxonomists for standard genome sequencing and annotation.</title>
        <authorList>
            <consortium name="The Broad Institute Genomics Platform"/>
            <consortium name="The Broad Institute Genome Sequencing Center for Infectious Disease"/>
            <person name="Wu L."/>
            <person name="Ma J."/>
        </authorList>
    </citation>
    <scope>NUCLEOTIDE SEQUENCE [LARGE SCALE GENOMIC DNA]</scope>
    <source>
        <strain evidence="4">CGMCC 1.10832</strain>
    </source>
</reference>
<organism evidence="3 4">
    <name type="scientific">Marivirga lumbricoides</name>
    <dbReference type="NCBI Taxonomy" id="1046115"/>
    <lineage>
        <taxon>Bacteria</taxon>
        <taxon>Pseudomonadati</taxon>
        <taxon>Bacteroidota</taxon>
        <taxon>Cytophagia</taxon>
        <taxon>Cytophagales</taxon>
        <taxon>Marivirgaceae</taxon>
        <taxon>Marivirga</taxon>
    </lineage>
</organism>
<feature type="transmembrane region" description="Helical" evidence="2">
    <location>
        <begin position="68"/>
        <end position="89"/>
    </location>
</feature>
<gene>
    <name evidence="3" type="ORF">GCM10011506_44540</name>
</gene>
<evidence type="ECO:0000313" key="3">
    <source>
        <dbReference type="EMBL" id="GGC54010.1"/>
    </source>
</evidence>
<sequence length="201" mass="23515">MNSFDDIKNLWNKGEGTQQSLSPDLSSSSKDARYKMQSKYKWGTISLALTGCFIIALAIFPDLNLQKWYTYGAMGLISLICFAQAIFLYQNYLKIQRISDLSLPADHLKQWEAYYALRKKQNKWNGPVYFLALNLAMAIYFIEIFSGRPILNVMIMLSIYFGWMAFAYFYIGKRVMKKEKERLNQIINELKELNIQFKSEQ</sequence>
<keyword evidence="2" id="KW-0472">Membrane</keyword>
<keyword evidence="2" id="KW-1133">Transmembrane helix</keyword>
<feature type="transmembrane region" description="Helical" evidence="2">
    <location>
        <begin position="128"/>
        <end position="145"/>
    </location>
</feature>
<keyword evidence="2" id="KW-0812">Transmembrane</keyword>
<comment type="caution">
    <text evidence="3">The sequence shown here is derived from an EMBL/GenBank/DDBJ whole genome shotgun (WGS) entry which is preliminary data.</text>
</comment>
<dbReference type="Proteomes" id="UP000636010">
    <property type="component" value="Unassembled WGS sequence"/>
</dbReference>
<dbReference type="RefSeq" id="WP_188467559.1">
    <property type="nucleotide sequence ID" value="NZ_BAABHU010000019.1"/>
</dbReference>